<evidence type="ECO:0000256" key="4">
    <source>
        <dbReference type="RuleBase" id="RU003719"/>
    </source>
</evidence>
<dbReference type="InterPro" id="IPR029752">
    <property type="entry name" value="D-isomer_DH_CS1"/>
</dbReference>
<dbReference type="GO" id="GO:0005829">
    <property type="term" value="C:cytosol"/>
    <property type="evidence" value="ECO:0007669"/>
    <property type="project" value="TreeGrafter"/>
</dbReference>
<comment type="similarity">
    <text evidence="4">Belongs to the D-isomer specific 2-hydroxyacid dehydrogenase family.</text>
</comment>
<keyword evidence="8" id="KW-1185">Reference proteome</keyword>
<dbReference type="SUPFAM" id="SSF52283">
    <property type="entry name" value="Formate/glycerate dehydrogenase catalytic domain-like"/>
    <property type="match status" value="1"/>
</dbReference>
<evidence type="ECO:0000256" key="1">
    <source>
        <dbReference type="ARBA" id="ARBA00022857"/>
    </source>
</evidence>
<dbReference type="Pfam" id="PF00389">
    <property type="entry name" value="2-Hacid_dh"/>
    <property type="match status" value="1"/>
</dbReference>
<dbReference type="RefSeq" id="WP_150971444.1">
    <property type="nucleotide sequence ID" value="NZ_VZDO01000014.1"/>
</dbReference>
<evidence type="ECO:0000313" key="8">
    <source>
        <dbReference type="Proteomes" id="UP000432089"/>
    </source>
</evidence>
<dbReference type="PANTHER" id="PTHR10996">
    <property type="entry name" value="2-HYDROXYACID DEHYDROGENASE-RELATED"/>
    <property type="match status" value="1"/>
</dbReference>
<dbReference type="InterPro" id="IPR036291">
    <property type="entry name" value="NAD(P)-bd_dom_sf"/>
</dbReference>
<dbReference type="CDD" id="cd12156">
    <property type="entry name" value="HPPR"/>
    <property type="match status" value="1"/>
</dbReference>
<protein>
    <submittedName>
        <fullName evidence="7">2-hydroxyacid dehydrogenase</fullName>
    </submittedName>
</protein>
<evidence type="ECO:0000256" key="3">
    <source>
        <dbReference type="ARBA" id="ARBA00023027"/>
    </source>
</evidence>
<dbReference type="InterPro" id="IPR050223">
    <property type="entry name" value="D-isomer_2-hydroxyacid_DH"/>
</dbReference>
<dbReference type="PANTHER" id="PTHR10996:SF178">
    <property type="entry name" value="2-HYDROXYACID DEHYDROGENASE YGL185C-RELATED"/>
    <property type="match status" value="1"/>
</dbReference>
<sequence>MPDLKTIPILVPGPLNPDTLAELKETFEVIEGHGAPVDGLPAETRERVRGVALAGRFTPADMEALPKLEIVAHFGVGYDGVPADEAARRGIMVTNTPDVLTDEVADTALALLLNTVREFPLAEQHLRAGQWKEAAYPLTERTLRGRRVGILGLGRIGLAIARRVEAFGLTVEYHNRSPRSDVAYSYHPTLLDLAKAVDTLIVVAPGGAETKGAVNAEVLAALGPDGVLVNVGRGTVVDEPALIAALRDGTIAAAGLDVFEREPQVPAELLALPNACLLPHVASASRATRRAMGRLVIDNLAAWFAGEALLSPVPETIGIANPNS</sequence>
<dbReference type="InterPro" id="IPR006139">
    <property type="entry name" value="D-isomer_2_OHA_DH_cat_dom"/>
</dbReference>
<dbReference type="PROSITE" id="PS00065">
    <property type="entry name" value="D_2_HYDROXYACID_DH_1"/>
    <property type="match status" value="1"/>
</dbReference>
<feature type="domain" description="D-isomer specific 2-hydroxyacid dehydrogenase NAD-binding" evidence="6">
    <location>
        <begin position="109"/>
        <end position="282"/>
    </location>
</feature>
<evidence type="ECO:0000259" key="5">
    <source>
        <dbReference type="Pfam" id="PF00389"/>
    </source>
</evidence>
<feature type="domain" description="D-isomer specific 2-hydroxyacid dehydrogenase catalytic" evidence="5">
    <location>
        <begin position="11"/>
        <end position="313"/>
    </location>
</feature>
<evidence type="ECO:0000313" key="7">
    <source>
        <dbReference type="EMBL" id="KAB0677990.1"/>
    </source>
</evidence>
<dbReference type="EMBL" id="VZDO01000014">
    <property type="protein sequence ID" value="KAB0677990.1"/>
    <property type="molecule type" value="Genomic_DNA"/>
</dbReference>
<dbReference type="Pfam" id="PF02826">
    <property type="entry name" value="2-Hacid_dh_C"/>
    <property type="match status" value="1"/>
</dbReference>
<evidence type="ECO:0000256" key="2">
    <source>
        <dbReference type="ARBA" id="ARBA00023002"/>
    </source>
</evidence>
<evidence type="ECO:0000259" key="6">
    <source>
        <dbReference type="Pfam" id="PF02826"/>
    </source>
</evidence>
<accession>A0A7V7PM79</accession>
<keyword evidence="3" id="KW-0520">NAD</keyword>
<comment type="caution">
    <text evidence="7">The sequence shown here is derived from an EMBL/GenBank/DDBJ whole genome shotgun (WGS) entry which is preliminary data.</text>
</comment>
<keyword evidence="1" id="KW-0521">NADP</keyword>
<gene>
    <name evidence="7" type="ORF">F6X38_16285</name>
</gene>
<dbReference type="Proteomes" id="UP000432089">
    <property type="component" value="Unassembled WGS sequence"/>
</dbReference>
<dbReference type="SUPFAM" id="SSF51735">
    <property type="entry name" value="NAD(P)-binding Rossmann-fold domains"/>
    <property type="match status" value="1"/>
</dbReference>
<dbReference type="InterPro" id="IPR006140">
    <property type="entry name" value="D-isomer_DH_NAD-bd"/>
</dbReference>
<dbReference type="GO" id="GO:0051287">
    <property type="term" value="F:NAD binding"/>
    <property type="evidence" value="ECO:0007669"/>
    <property type="project" value="InterPro"/>
</dbReference>
<keyword evidence="2 4" id="KW-0560">Oxidoreductase</keyword>
<reference evidence="7 8" key="1">
    <citation type="submission" date="2019-09" db="EMBL/GenBank/DDBJ databases">
        <title>YIM 132180 draft genome.</title>
        <authorList>
            <person name="Zhang K."/>
        </authorList>
    </citation>
    <scope>NUCLEOTIDE SEQUENCE [LARGE SCALE GENOMIC DNA]</scope>
    <source>
        <strain evidence="7 8">YIM 132180</strain>
    </source>
</reference>
<dbReference type="AlphaFoldDB" id="A0A7V7PM79"/>
<name>A0A7V7PM79_9HYPH</name>
<dbReference type="GO" id="GO:0030267">
    <property type="term" value="F:glyoxylate reductase (NADPH) activity"/>
    <property type="evidence" value="ECO:0007669"/>
    <property type="project" value="TreeGrafter"/>
</dbReference>
<dbReference type="FunFam" id="3.40.50.720:FF:000213">
    <property type="entry name" value="Putative 2-hydroxyacid dehydrogenase"/>
    <property type="match status" value="1"/>
</dbReference>
<dbReference type="Gene3D" id="3.40.50.720">
    <property type="entry name" value="NAD(P)-binding Rossmann-like Domain"/>
    <property type="match status" value="2"/>
</dbReference>
<dbReference type="GO" id="GO:0016618">
    <property type="term" value="F:hydroxypyruvate reductase [NAD(P)H] activity"/>
    <property type="evidence" value="ECO:0007669"/>
    <property type="project" value="TreeGrafter"/>
</dbReference>
<organism evidence="7 8">
    <name type="scientific">Plantimonas leprariae</name>
    <dbReference type="NCBI Taxonomy" id="2615207"/>
    <lineage>
        <taxon>Bacteria</taxon>
        <taxon>Pseudomonadati</taxon>
        <taxon>Pseudomonadota</taxon>
        <taxon>Alphaproteobacteria</taxon>
        <taxon>Hyphomicrobiales</taxon>
        <taxon>Aurantimonadaceae</taxon>
        <taxon>Plantimonas</taxon>
    </lineage>
</organism>
<proteinExistence type="inferred from homology"/>